<name>A0A420IA03_9PEZI</name>
<feature type="transmembrane region" description="Helical" evidence="5">
    <location>
        <begin position="278"/>
        <end position="302"/>
    </location>
</feature>
<feature type="transmembrane region" description="Helical" evidence="5">
    <location>
        <begin position="176"/>
        <end position="194"/>
    </location>
</feature>
<evidence type="ECO:0000256" key="1">
    <source>
        <dbReference type="ARBA" id="ARBA00022692"/>
    </source>
</evidence>
<dbReference type="EMBL" id="MCBR01010107">
    <property type="protein sequence ID" value="RKF71390.1"/>
    <property type="molecule type" value="Genomic_DNA"/>
</dbReference>
<dbReference type="PANTHER" id="PTHR28263">
    <property type="entry name" value="GOLGI TO ER TRAFFIC PROTEIN 2"/>
    <property type="match status" value="1"/>
</dbReference>
<accession>A0A420IA03</accession>
<sequence>MSQIPATPSEQARIRKERREAKIRAGGAARINKITGLGGGFKKAEDSNPTKHPILHPDPEEDDISKYDNVPANFQNHREENSSSTTSFLNSEDALRSLMPEFNAMNTSLPNDYNHFLASSNGVSPTGGTALPENPIMKVLQQAMGSVPTEGPRGLPTMPDLSSEESATNITPHTHLWRIIHALCAIAISTYIALTTKFTGTRFERENSTFEHSNVYGEQTLNLSSFYFFYLFLTVEVVLLSSRYYFDRENIVPGGILDMLTRFLQEPIRGYFLLAMRYLAILTTIGRDAMVCVFVLGSFSWWKSKSVV</sequence>
<evidence type="ECO:0000313" key="7">
    <source>
        <dbReference type="Proteomes" id="UP000285405"/>
    </source>
</evidence>
<protein>
    <recommendedName>
        <fullName evidence="8">Golgi to ER traffic protein 2</fullName>
    </recommendedName>
</protein>
<feature type="compositionally biased region" description="Basic and acidic residues" evidence="4">
    <location>
        <begin position="12"/>
        <end position="23"/>
    </location>
</feature>
<proteinExistence type="predicted"/>
<evidence type="ECO:0000256" key="2">
    <source>
        <dbReference type="ARBA" id="ARBA00022989"/>
    </source>
</evidence>
<comment type="caution">
    <text evidence="6">The sequence shown here is derived from an EMBL/GenBank/DDBJ whole genome shotgun (WGS) entry which is preliminary data.</text>
</comment>
<dbReference type="GO" id="GO:0006890">
    <property type="term" value="P:retrograde vesicle-mediated transport, Golgi to endoplasmic reticulum"/>
    <property type="evidence" value="ECO:0007669"/>
    <property type="project" value="TreeGrafter"/>
</dbReference>
<dbReference type="InterPro" id="IPR028143">
    <property type="entry name" value="Get2/sif1"/>
</dbReference>
<dbReference type="Proteomes" id="UP000285405">
    <property type="component" value="Unassembled WGS sequence"/>
</dbReference>
<reference evidence="6 7" key="1">
    <citation type="journal article" date="2018" name="BMC Genomics">
        <title>Comparative genome analyses reveal sequence features reflecting distinct modes of host-adaptation between dicot and monocot powdery mildew.</title>
        <authorList>
            <person name="Wu Y."/>
            <person name="Ma X."/>
            <person name="Pan Z."/>
            <person name="Kale S.D."/>
            <person name="Song Y."/>
            <person name="King H."/>
            <person name="Zhang Q."/>
            <person name="Presley C."/>
            <person name="Deng X."/>
            <person name="Wei C.I."/>
            <person name="Xiao S."/>
        </authorList>
    </citation>
    <scope>NUCLEOTIDE SEQUENCE [LARGE SCALE GENOMIC DNA]</scope>
    <source>
        <strain evidence="6">UCSC1</strain>
    </source>
</reference>
<evidence type="ECO:0000256" key="4">
    <source>
        <dbReference type="SAM" id="MobiDB-lite"/>
    </source>
</evidence>
<dbReference type="AlphaFoldDB" id="A0A420IA03"/>
<keyword evidence="1 5" id="KW-0812">Transmembrane</keyword>
<dbReference type="Pfam" id="PF08690">
    <property type="entry name" value="GET2"/>
    <property type="match status" value="1"/>
</dbReference>
<evidence type="ECO:0000256" key="5">
    <source>
        <dbReference type="SAM" id="Phobius"/>
    </source>
</evidence>
<dbReference type="OrthoDB" id="5393181at2759"/>
<organism evidence="6 7">
    <name type="scientific">Golovinomyces cichoracearum</name>
    <dbReference type="NCBI Taxonomy" id="62708"/>
    <lineage>
        <taxon>Eukaryota</taxon>
        <taxon>Fungi</taxon>
        <taxon>Dikarya</taxon>
        <taxon>Ascomycota</taxon>
        <taxon>Pezizomycotina</taxon>
        <taxon>Leotiomycetes</taxon>
        <taxon>Erysiphales</taxon>
        <taxon>Erysiphaceae</taxon>
        <taxon>Golovinomyces</taxon>
    </lineage>
</organism>
<evidence type="ECO:0000313" key="6">
    <source>
        <dbReference type="EMBL" id="RKF71390.1"/>
    </source>
</evidence>
<keyword evidence="2 5" id="KW-1133">Transmembrane helix</keyword>
<keyword evidence="3 5" id="KW-0472">Membrane</keyword>
<gene>
    <name evidence="6" type="ORF">GcC1_101019</name>
</gene>
<feature type="transmembrane region" description="Helical" evidence="5">
    <location>
        <begin position="227"/>
        <end position="246"/>
    </location>
</feature>
<evidence type="ECO:0000256" key="3">
    <source>
        <dbReference type="ARBA" id="ARBA00023136"/>
    </source>
</evidence>
<feature type="compositionally biased region" description="Polar residues" evidence="4">
    <location>
        <begin position="1"/>
        <end position="10"/>
    </location>
</feature>
<feature type="region of interest" description="Disordered" evidence="4">
    <location>
        <begin position="1"/>
        <end position="63"/>
    </location>
</feature>
<evidence type="ECO:0008006" key="8">
    <source>
        <dbReference type="Google" id="ProtNLM"/>
    </source>
</evidence>
<dbReference type="PANTHER" id="PTHR28263:SF1">
    <property type="entry name" value="GOLGI TO ER TRAFFIC PROTEIN 2"/>
    <property type="match status" value="1"/>
</dbReference>